<organism evidence="5 6">
    <name type="scientific">Thalassiosira oceanica</name>
    <name type="common">Marine diatom</name>
    <dbReference type="NCBI Taxonomy" id="159749"/>
    <lineage>
        <taxon>Eukaryota</taxon>
        <taxon>Sar</taxon>
        <taxon>Stramenopiles</taxon>
        <taxon>Ochrophyta</taxon>
        <taxon>Bacillariophyta</taxon>
        <taxon>Coscinodiscophyceae</taxon>
        <taxon>Thalassiosirophycidae</taxon>
        <taxon>Thalassiosirales</taxon>
        <taxon>Thalassiosiraceae</taxon>
        <taxon>Thalassiosira</taxon>
    </lineage>
</organism>
<comment type="catalytic activity">
    <reaction evidence="3">
        <text>N-terminal N-formyl-L-methionyl-[peptide] + H2O = N-terminal L-methionyl-[peptide] + formate</text>
        <dbReference type="Rhea" id="RHEA:24420"/>
        <dbReference type="Rhea" id="RHEA-COMP:10639"/>
        <dbReference type="Rhea" id="RHEA-COMP:10640"/>
        <dbReference type="ChEBI" id="CHEBI:15377"/>
        <dbReference type="ChEBI" id="CHEBI:15740"/>
        <dbReference type="ChEBI" id="CHEBI:49298"/>
        <dbReference type="ChEBI" id="CHEBI:64731"/>
        <dbReference type="EC" id="3.5.1.88"/>
    </reaction>
</comment>
<comment type="function">
    <text evidence="3">Removes the formyl group from the N-terminal Met of newly synthesized proteins.</text>
</comment>
<dbReference type="AlphaFoldDB" id="K0SHD2"/>
<keyword evidence="3" id="KW-0648">Protein biosynthesis</keyword>
<dbReference type="SUPFAM" id="SSF56420">
    <property type="entry name" value="Peptide deformylase"/>
    <property type="match status" value="1"/>
</dbReference>
<keyword evidence="3" id="KW-0479">Metal-binding</keyword>
<dbReference type="GO" id="GO:0006412">
    <property type="term" value="P:translation"/>
    <property type="evidence" value="ECO:0007669"/>
    <property type="project" value="UniProtKB-KW"/>
</dbReference>
<proteinExistence type="inferred from homology"/>
<dbReference type="Proteomes" id="UP000266841">
    <property type="component" value="Unassembled WGS sequence"/>
</dbReference>
<dbReference type="PANTHER" id="PTHR10458">
    <property type="entry name" value="PEPTIDE DEFORMYLASE"/>
    <property type="match status" value="1"/>
</dbReference>
<accession>K0SHD2</accession>
<dbReference type="EMBL" id="AGNL01016976">
    <property type="protein sequence ID" value="EJK64700.1"/>
    <property type="molecule type" value="Genomic_DNA"/>
</dbReference>
<evidence type="ECO:0000256" key="4">
    <source>
        <dbReference type="SAM" id="MobiDB-lite"/>
    </source>
</evidence>
<dbReference type="EC" id="3.5.1.88" evidence="2 3"/>
<keyword evidence="6" id="KW-1185">Reference proteome</keyword>
<dbReference type="OrthoDB" id="276063at2759"/>
<comment type="similarity">
    <text evidence="1 3">Belongs to the polypeptide deformylase family.</text>
</comment>
<comment type="caution">
    <text evidence="5">The sequence shown here is derived from an EMBL/GenBank/DDBJ whole genome shotgun (WGS) entry which is preliminary data.</text>
</comment>
<dbReference type="InterPro" id="IPR036821">
    <property type="entry name" value="Peptide_deformylase_sf"/>
</dbReference>
<keyword evidence="3" id="KW-0378">Hydrolase</keyword>
<protein>
    <recommendedName>
        <fullName evidence="2 3">Peptide deformylase</fullName>
        <ecNumber evidence="2 3">3.5.1.88</ecNumber>
    </recommendedName>
</protein>
<feature type="region of interest" description="Disordered" evidence="4">
    <location>
        <begin position="17"/>
        <end position="93"/>
    </location>
</feature>
<name>K0SHD2_THAOC</name>
<evidence type="ECO:0000313" key="6">
    <source>
        <dbReference type="Proteomes" id="UP000266841"/>
    </source>
</evidence>
<feature type="compositionally biased region" description="Basic and acidic residues" evidence="4">
    <location>
        <begin position="53"/>
        <end position="63"/>
    </location>
</feature>
<reference evidence="5 6" key="1">
    <citation type="journal article" date="2012" name="Genome Biol.">
        <title>Genome and low-iron response of an oceanic diatom adapted to chronic iron limitation.</title>
        <authorList>
            <person name="Lommer M."/>
            <person name="Specht M."/>
            <person name="Roy A.S."/>
            <person name="Kraemer L."/>
            <person name="Andreson R."/>
            <person name="Gutowska M.A."/>
            <person name="Wolf J."/>
            <person name="Bergner S.V."/>
            <person name="Schilhabel M.B."/>
            <person name="Klostermeier U.C."/>
            <person name="Beiko R.G."/>
            <person name="Rosenstiel P."/>
            <person name="Hippler M."/>
            <person name="Laroche J."/>
        </authorList>
    </citation>
    <scope>NUCLEOTIDE SEQUENCE [LARGE SCALE GENOMIC DNA]</scope>
    <source>
        <strain evidence="5 6">CCMP1005</strain>
    </source>
</reference>
<dbReference type="PANTHER" id="PTHR10458:SF22">
    <property type="entry name" value="PEPTIDE DEFORMYLASE"/>
    <property type="match status" value="1"/>
</dbReference>
<feature type="compositionally biased region" description="Basic and acidic residues" evidence="4">
    <location>
        <begin position="70"/>
        <end position="83"/>
    </location>
</feature>
<dbReference type="InterPro" id="IPR023635">
    <property type="entry name" value="Peptide_deformylase"/>
</dbReference>
<dbReference type="PRINTS" id="PR01576">
    <property type="entry name" value="PDEFORMYLASE"/>
</dbReference>
<dbReference type="GO" id="GO:0046872">
    <property type="term" value="F:metal ion binding"/>
    <property type="evidence" value="ECO:0007669"/>
    <property type="project" value="UniProtKB-KW"/>
</dbReference>
<evidence type="ECO:0000256" key="2">
    <source>
        <dbReference type="ARBA" id="ARBA00012175"/>
    </source>
</evidence>
<dbReference type="GO" id="GO:0042586">
    <property type="term" value="F:peptide deformylase activity"/>
    <property type="evidence" value="ECO:0007669"/>
    <property type="project" value="UniProtKB-EC"/>
</dbReference>
<evidence type="ECO:0000256" key="1">
    <source>
        <dbReference type="ARBA" id="ARBA00010759"/>
    </source>
</evidence>
<gene>
    <name evidence="5" type="ORF">THAOC_14545</name>
</gene>
<evidence type="ECO:0000256" key="3">
    <source>
        <dbReference type="RuleBase" id="RU362111"/>
    </source>
</evidence>
<sequence length="317" mass="35445">MKTRTLVAMAGVTCVDSFNPGNPPRSNKRPAAAAADREVMLSSISPRYTARFGDNRSSKRSNEQEDFQDDVQKKVEADEEKKPSPITSITDPRLKNLATPIEGWQGTGLPNKSLSDAYQELVTYKDFISKDTQCEQLVLPLARWPDPILRKATKKVPLSIFEDRSKLDELKLLAKALRNTARRQNSAGLAARQCGIDASILFIERVEPSVQRRTSEGRATIVTIEFEQLLSSLKSGDNKIDGKTAQMTLAGELGRRILHEMDHDRGVLIADYVESLDEMLSVDGNPFMMLIENCDGKHAQRRERAYSRPLEKATILT</sequence>
<dbReference type="Gene3D" id="3.90.45.10">
    <property type="entry name" value="Peptide deformylase"/>
    <property type="match status" value="1"/>
</dbReference>
<evidence type="ECO:0000313" key="5">
    <source>
        <dbReference type="EMBL" id="EJK64700.1"/>
    </source>
</evidence>